<dbReference type="InterPro" id="IPR001680">
    <property type="entry name" value="WD40_rpt"/>
</dbReference>
<dbReference type="VEuPathDB" id="ToxoDB:NCLIV_049070"/>
<evidence type="ECO:0000313" key="4">
    <source>
        <dbReference type="Proteomes" id="UP000007494"/>
    </source>
</evidence>
<name>F0VK77_NEOCL</name>
<keyword evidence="4" id="KW-1185">Reference proteome</keyword>
<dbReference type="OrthoDB" id="366230at2759"/>
<feature type="repeat" description="WD" evidence="1">
    <location>
        <begin position="478"/>
        <end position="502"/>
    </location>
</feature>
<dbReference type="Proteomes" id="UP000007494">
    <property type="component" value="Chromosome X"/>
</dbReference>
<evidence type="ECO:0000256" key="1">
    <source>
        <dbReference type="PROSITE-ProRule" id="PRU00221"/>
    </source>
</evidence>
<dbReference type="PROSITE" id="PS50082">
    <property type="entry name" value="WD_REPEATS_2"/>
    <property type="match status" value="1"/>
</dbReference>
<dbReference type="GeneID" id="13442409"/>
<dbReference type="RefSeq" id="XP_003884508.1">
    <property type="nucleotide sequence ID" value="XM_003884459.1"/>
</dbReference>
<dbReference type="OMA" id="MGVEMAM"/>
<dbReference type="AlphaFoldDB" id="F0VK77"/>
<dbReference type="eggNOG" id="KOG1587">
    <property type="taxonomic scope" value="Eukaryota"/>
</dbReference>
<organism evidence="3 4">
    <name type="scientific">Neospora caninum (strain Liverpool)</name>
    <dbReference type="NCBI Taxonomy" id="572307"/>
    <lineage>
        <taxon>Eukaryota</taxon>
        <taxon>Sar</taxon>
        <taxon>Alveolata</taxon>
        <taxon>Apicomplexa</taxon>
        <taxon>Conoidasida</taxon>
        <taxon>Coccidia</taxon>
        <taxon>Eucoccidiorida</taxon>
        <taxon>Eimeriorina</taxon>
        <taxon>Sarcocystidae</taxon>
        <taxon>Neospora</taxon>
    </lineage>
</organism>
<reference evidence="4" key="1">
    <citation type="journal article" date="2012" name="PLoS Pathog.">
        <title>Comparative genomics of the apicomplexan parasites Toxoplasma gondii and Neospora caninum: Coccidia differing in host range and transmission strategy.</title>
        <authorList>
            <person name="Reid A.J."/>
            <person name="Vermont S.J."/>
            <person name="Cotton J.A."/>
            <person name="Harris D."/>
            <person name="Hill-Cawthorne G.A."/>
            <person name="Konen-Waisman S."/>
            <person name="Latham S.M."/>
            <person name="Mourier T."/>
            <person name="Norton R."/>
            <person name="Quail M.A."/>
            <person name="Sanders M."/>
            <person name="Shanmugam D."/>
            <person name="Sohal A."/>
            <person name="Wasmuth J.D."/>
            <person name="Brunk B."/>
            <person name="Grigg M.E."/>
            <person name="Howard J.C."/>
            <person name="Parkinson J."/>
            <person name="Roos D.S."/>
            <person name="Trees A.J."/>
            <person name="Berriman M."/>
            <person name="Pain A."/>
            <person name="Wastling J.M."/>
        </authorList>
    </citation>
    <scope>NUCLEOTIDE SEQUENCE [LARGE SCALE GENOMIC DNA]</scope>
    <source>
        <strain evidence="4">Liverpool</strain>
    </source>
</reference>
<accession>F0VK77</accession>
<feature type="compositionally biased region" description="Basic and acidic residues" evidence="2">
    <location>
        <begin position="144"/>
        <end position="156"/>
    </location>
</feature>
<protein>
    <submittedName>
        <fullName evidence="3">Putative hypothtetical protein, conserved</fullName>
    </submittedName>
</protein>
<evidence type="ECO:0000313" key="3">
    <source>
        <dbReference type="EMBL" id="CBZ54478.1"/>
    </source>
</evidence>
<dbReference type="EMBL" id="FR823391">
    <property type="protein sequence ID" value="CBZ54478.1"/>
    <property type="molecule type" value="Genomic_DNA"/>
</dbReference>
<keyword evidence="1" id="KW-0853">WD repeat</keyword>
<proteinExistence type="predicted"/>
<gene>
    <name evidence="3" type="ORF">NCLIV_049070</name>
</gene>
<dbReference type="InParanoid" id="F0VK77"/>
<feature type="region of interest" description="Disordered" evidence="2">
    <location>
        <begin position="118"/>
        <end position="156"/>
    </location>
</feature>
<evidence type="ECO:0000256" key="2">
    <source>
        <dbReference type="SAM" id="MobiDB-lite"/>
    </source>
</evidence>
<sequence>MAINATRHTAGDGRNMEGICPLSPLDDVGLEIATESGSLANHAAAAALWEQPHSPVHPDVAVPEAFIAANTSSDGTSVGQRAESEFLAACLVPSGAEAQSAAGVYSLERLHAEVGFEDASDEKRETRLVSQAGKESSGQLKGGASKDESRSTREEKTVLECDADSGDDFVESEGAIDIEKIPEGHILRRMKPVLLPDQDGVGGFAVKPSNMKSMGLLMEDPEGNEVPVPYRRFTKADVLHEIQNLGKDSDWAEHKAVLRVCPLEELLVVQDPDGMYGRSFAWVFTEIAYSVMAKNNNFVGLRKELDLGIQAISTTAESETQTYHCIPTNSCTQYSNEDIWTKGSFNDQENKAFANFFSRVGMLSDSLISYACMENATFEERIERSGRAAQAHILVWHFEEIIMPQAVFSAPSLALWKTEGLTEPAGKSVTDTHRMQQQKQPRKPIVTSSIDFSHKRTVSDIRVLPPGTDFRKNLRPVFNPSNTSTYLITSSGDGNIMLWDVSAAVHSAHLDNFQWRPFLQAPLKKAESEWKDKTQKSPAYELSHRSQPVHERHVDGLAITLSDCMIMMRSKGLQNLEQRQPATSRSVCQEDGEVLFGDWAQPGEERKIDYIKTLLAIKRPVRLRRMEPDTAFSALSRQNRWQPRGLGPL</sequence>